<dbReference type="PROSITE" id="PS50932">
    <property type="entry name" value="HTH_LACI_2"/>
    <property type="match status" value="1"/>
</dbReference>
<evidence type="ECO:0000256" key="1">
    <source>
        <dbReference type="ARBA" id="ARBA00023015"/>
    </source>
</evidence>
<dbReference type="RefSeq" id="WP_064720666.1">
    <property type="nucleotide sequence ID" value="NZ_LXEV01000031.1"/>
</dbReference>
<dbReference type="PROSITE" id="PS00356">
    <property type="entry name" value="HTH_LACI_1"/>
    <property type="match status" value="1"/>
</dbReference>
<evidence type="ECO:0000313" key="5">
    <source>
        <dbReference type="EMBL" id="OAT45567.1"/>
    </source>
</evidence>
<dbReference type="CDD" id="cd01392">
    <property type="entry name" value="HTH_LacI"/>
    <property type="match status" value="1"/>
</dbReference>
<dbReference type="GO" id="GO:0003700">
    <property type="term" value="F:DNA-binding transcription factor activity"/>
    <property type="evidence" value="ECO:0007669"/>
    <property type="project" value="TreeGrafter"/>
</dbReference>
<keyword evidence="2" id="KW-0238">DNA-binding</keyword>
<comment type="caution">
    <text evidence="5">The sequence shown here is derived from an EMBL/GenBank/DDBJ whole genome shotgun (WGS) entry which is preliminary data.</text>
</comment>
<dbReference type="InterPro" id="IPR028082">
    <property type="entry name" value="Peripla_BP_I"/>
</dbReference>
<dbReference type="SUPFAM" id="SSF53822">
    <property type="entry name" value="Periplasmic binding protein-like I"/>
    <property type="match status" value="1"/>
</dbReference>
<dbReference type="PRINTS" id="PR00036">
    <property type="entry name" value="HTHLACI"/>
</dbReference>
<evidence type="ECO:0000256" key="2">
    <source>
        <dbReference type="ARBA" id="ARBA00023125"/>
    </source>
</evidence>
<dbReference type="SUPFAM" id="SSF47413">
    <property type="entry name" value="lambda repressor-like DNA-binding domains"/>
    <property type="match status" value="1"/>
</dbReference>
<keyword evidence="3" id="KW-0804">Transcription</keyword>
<sequence length="338" mass="37064">MATIKDVAKEAGVSVATVSRVINNSPKASRASIDVVNTAMQKLGYRPNAAARALVNQSTQTLGVLVHDVSDPFFGTLVKAVDNVARDAGKHILVCNGYHDAQDERQSIELLINSRCDGLVIHSKALGDDELLAYANEVKSMVLINRFIPEIAQRCVALDNYKGAWMATEHLIRQGHSKIAYISSTHNIEDTAQRLAGYKAALAAYKIDLPTSYIEYGEPEGEGGEKAMTHLLTKSIDFTAVVAYNDFMAAGALSVLDENEIPVPEKISVIGFDDVLIARYIHPRLTTVRYPVQMMAEQAATLAIRLSRGEILEQKQRIFSPTLVQRNSVFNLSHLNQS</sequence>
<dbReference type="Pfam" id="PF00356">
    <property type="entry name" value="LacI"/>
    <property type="match status" value="1"/>
</dbReference>
<keyword evidence="6" id="KW-1185">Reference proteome</keyword>
<dbReference type="GO" id="GO:0000976">
    <property type="term" value="F:transcription cis-regulatory region binding"/>
    <property type="evidence" value="ECO:0007669"/>
    <property type="project" value="TreeGrafter"/>
</dbReference>
<reference evidence="5 6" key="1">
    <citation type="submission" date="2016-04" db="EMBL/GenBank/DDBJ databases">
        <title>ATOL: Assembling a taxonomically balanced genome-scale reconstruction of the evolutionary history of the Enterobacteriaceae.</title>
        <authorList>
            <person name="Plunkett G.III."/>
            <person name="Neeno-Eckwall E.C."/>
            <person name="Glasner J.D."/>
            <person name="Perna N.T."/>
        </authorList>
    </citation>
    <scope>NUCLEOTIDE SEQUENCE [LARGE SCALE GENOMIC DNA]</scope>
    <source>
        <strain evidence="5 6">ATCC 700826</strain>
    </source>
</reference>
<feature type="domain" description="HTH lacI-type" evidence="4">
    <location>
        <begin position="2"/>
        <end position="56"/>
    </location>
</feature>
<dbReference type="SMART" id="SM00354">
    <property type="entry name" value="HTH_LACI"/>
    <property type="match status" value="1"/>
</dbReference>
<accession>A0AAJ3HQL7</accession>
<dbReference type="InterPro" id="IPR000843">
    <property type="entry name" value="HTH_LacI"/>
</dbReference>
<dbReference type="PANTHER" id="PTHR30146">
    <property type="entry name" value="LACI-RELATED TRANSCRIPTIONAL REPRESSOR"/>
    <property type="match status" value="1"/>
</dbReference>
<proteinExistence type="predicted"/>
<evidence type="ECO:0000259" key="4">
    <source>
        <dbReference type="PROSITE" id="PS50932"/>
    </source>
</evidence>
<organism evidence="5 6">
    <name type="scientific">Proteus hauseri ATCC 700826</name>
    <dbReference type="NCBI Taxonomy" id="1354271"/>
    <lineage>
        <taxon>Bacteria</taxon>
        <taxon>Pseudomonadati</taxon>
        <taxon>Pseudomonadota</taxon>
        <taxon>Gammaproteobacteria</taxon>
        <taxon>Enterobacterales</taxon>
        <taxon>Morganellaceae</taxon>
        <taxon>Proteus</taxon>
    </lineage>
</organism>
<name>A0AAJ3HQL7_PROHU</name>
<dbReference type="Pfam" id="PF13377">
    <property type="entry name" value="Peripla_BP_3"/>
    <property type="match status" value="1"/>
</dbReference>
<protein>
    <submittedName>
        <fullName evidence="5">GalR/LacI family transcriptional regulator</fullName>
    </submittedName>
</protein>
<evidence type="ECO:0000313" key="6">
    <source>
        <dbReference type="Proteomes" id="UP000078250"/>
    </source>
</evidence>
<dbReference type="InterPro" id="IPR046335">
    <property type="entry name" value="LacI/GalR-like_sensor"/>
</dbReference>
<dbReference type="Proteomes" id="UP000078250">
    <property type="component" value="Unassembled WGS sequence"/>
</dbReference>
<dbReference type="CDD" id="cd06270">
    <property type="entry name" value="PBP1_GalS-like"/>
    <property type="match status" value="1"/>
</dbReference>
<dbReference type="EMBL" id="LXEV01000031">
    <property type="protein sequence ID" value="OAT45567.1"/>
    <property type="molecule type" value="Genomic_DNA"/>
</dbReference>
<gene>
    <name evidence="5" type="ORF">M997_2743</name>
</gene>
<dbReference type="PANTHER" id="PTHR30146:SF98">
    <property type="entry name" value="HTH-TYPE TRANSCRIPTIONAL REGULATOR GALR"/>
    <property type="match status" value="1"/>
</dbReference>
<keyword evidence="1" id="KW-0805">Transcription regulation</keyword>
<dbReference type="Gene3D" id="3.40.50.2300">
    <property type="match status" value="2"/>
</dbReference>
<dbReference type="InterPro" id="IPR010982">
    <property type="entry name" value="Lambda_DNA-bd_dom_sf"/>
</dbReference>
<evidence type="ECO:0000256" key="3">
    <source>
        <dbReference type="ARBA" id="ARBA00023163"/>
    </source>
</evidence>
<dbReference type="AlphaFoldDB" id="A0AAJ3HQL7"/>
<dbReference type="Gene3D" id="1.10.260.40">
    <property type="entry name" value="lambda repressor-like DNA-binding domains"/>
    <property type="match status" value="1"/>
</dbReference>